<name>A0ABN3XPC9_9ACTN</name>
<organism evidence="2 3">
    <name type="scientific">Streptosporangium longisporum</name>
    <dbReference type="NCBI Taxonomy" id="46187"/>
    <lineage>
        <taxon>Bacteria</taxon>
        <taxon>Bacillati</taxon>
        <taxon>Actinomycetota</taxon>
        <taxon>Actinomycetes</taxon>
        <taxon>Streptosporangiales</taxon>
        <taxon>Streptosporangiaceae</taxon>
        <taxon>Streptosporangium</taxon>
    </lineage>
</organism>
<reference evidence="2 3" key="1">
    <citation type="journal article" date="2019" name="Int. J. Syst. Evol. Microbiol.">
        <title>The Global Catalogue of Microorganisms (GCM) 10K type strain sequencing project: providing services to taxonomists for standard genome sequencing and annotation.</title>
        <authorList>
            <consortium name="The Broad Institute Genomics Platform"/>
            <consortium name="The Broad Institute Genome Sequencing Center for Infectious Disease"/>
            <person name="Wu L."/>
            <person name="Ma J."/>
        </authorList>
    </citation>
    <scope>NUCLEOTIDE SEQUENCE [LARGE SCALE GENOMIC DNA]</scope>
    <source>
        <strain evidence="2 3">JCM 3106</strain>
    </source>
</reference>
<proteinExistence type="predicted"/>
<evidence type="ECO:0000259" key="1">
    <source>
        <dbReference type="Pfam" id="PF08241"/>
    </source>
</evidence>
<keyword evidence="3" id="KW-1185">Reference proteome</keyword>
<gene>
    <name evidence="2" type="ORF">GCM10017559_00710</name>
</gene>
<dbReference type="Pfam" id="PF08241">
    <property type="entry name" value="Methyltransf_11"/>
    <property type="match status" value="1"/>
</dbReference>
<dbReference type="InterPro" id="IPR050508">
    <property type="entry name" value="Methyltransf_Superfamily"/>
</dbReference>
<evidence type="ECO:0000313" key="3">
    <source>
        <dbReference type="Proteomes" id="UP001499930"/>
    </source>
</evidence>
<protein>
    <submittedName>
        <fullName evidence="2">Class I SAM-dependent methyltransferase</fullName>
    </submittedName>
</protein>
<dbReference type="Proteomes" id="UP001499930">
    <property type="component" value="Unassembled WGS sequence"/>
</dbReference>
<dbReference type="RefSeq" id="WP_344886707.1">
    <property type="nucleotide sequence ID" value="NZ_BAAAWD010000001.1"/>
</dbReference>
<dbReference type="PANTHER" id="PTHR42912">
    <property type="entry name" value="METHYLTRANSFERASE"/>
    <property type="match status" value="1"/>
</dbReference>
<evidence type="ECO:0000313" key="2">
    <source>
        <dbReference type="EMBL" id="GAA2984993.1"/>
    </source>
</evidence>
<feature type="domain" description="Methyltransferase type 11" evidence="1">
    <location>
        <begin position="68"/>
        <end position="164"/>
    </location>
</feature>
<dbReference type="GO" id="GO:0032259">
    <property type="term" value="P:methylation"/>
    <property type="evidence" value="ECO:0007669"/>
    <property type="project" value="UniProtKB-KW"/>
</dbReference>
<dbReference type="InterPro" id="IPR013216">
    <property type="entry name" value="Methyltransf_11"/>
</dbReference>
<sequence>MSLAGVGRQGVDAAATSRANRGWWDGAADEYQAEHGEFLRDAGFVWCPEGLDEADARLLGDVAGRDVLEIGCGAGQCGRWLAGRGARVAAFDLSFRQLQHSRRIDLDSGSALPVLQADAEALPFADEAFDLACSAYGALPFVAAAGTVLAEVRRVLRPGGRLVFSVSHPIRWAFPDDPGPAGLTSDRSYFDRSPYVETDQDGRPSYVEHHRTMGDWIALITGAGLTLRGLTEPEWPPGHDREWGGWSPLRGRHLPGTAIFTCERAPGS</sequence>
<dbReference type="PANTHER" id="PTHR42912:SF93">
    <property type="entry name" value="N6-ADENOSINE-METHYLTRANSFERASE TMT1A"/>
    <property type="match status" value="1"/>
</dbReference>
<keyword evidence="2" id="KW-0489">Methyltransferase</keyword>
<dbReference type="SUPFAM" id="SSF53335">
    <property type="entry name" value="S-adenosyl-L-methionine-dependent methyltransferases"/>
    <property type="match status" value="1"/>
</dbReference>
<dbReference type="Gene3D" id="3.40.50.150">
    <property type="entry name" value="Vaccinia Virus protein VP39"/>
    <property type="match status" value="1"/>
</dbReference>
<dbReference type="InterPro" id="IPR029063">
    <property type="entry name" value="SAM-dependent_MTases_sf"/>
</dbReference>
<dbReference type="CDD" id="cd02440">
    <property type="entry name" value="AdoMet_MTases"/>
    <property type="match status" value="1"/>
</dbReference>
<keyword evidence="2" id="KW-0808">Transferase</keyword>
<dbReference type="GO" id="GO:0008168">
    <property type="term" value="F:methyltransferase activity"/>
    <property type="evidence" value="ECO:0007669"/>
    <property type="project" value="UniProtKB-KW"/>
</dbReference>
<comment type="caution">
    <text evidence="2">The sequence shown here is derived from an EMBL/GenBank/DDBJ whole genome shotgun (WGS) entry which is preliminary data.</text>
</comment>
<accession>A0ABN3XPC9</accession>
<dbReference type="EMBL" id="BAAAWD010000001">
    <property type="protein sequence ID" value="GAA2984993.1"/>
    <property type="molecule type" value="Genomic_DNA"/>
</dbReference>